<evidence type="ECO:0000256" key="5">
    <source>
        <dbReference type="ARBA" id="ARBA00022833"/>
    </source>
</evidence>
<dbReference type="FunFam" id="2.10.220.10:FF:000050">
    <property type="entry name" value="Proprotein convertase subtilisin/kexin type 5"/>
    <property type="match status" value="1"/>
</dbReference>
<feature type="signal peptide" evidence="9">
    <location>
        <begin position="1"/>
        <end position="16"/>
    </location>
</feature>
<dbReference type="FunFam" id="3.10.170.20:FF:000010">
    <property type="entry name" value="Uncharacterized protein"/>
    <property type="match status" value="1"/>
</dbReference>
<dbReference type="PROSITE" id="PS00022">
    <property type="entry name" value="EGF_1"/>
    <property type="match status" value="1"/>
</dbReference>
<dbReference type="GO" id="GO:0006508">
    <property type="term" value="P:proteolysis"/>
    <property type="evidence" value="ECO:0007669"/>
    <property type="project" value="UniProtKB-KW"/>
</dbReference>
<keyword evidence="6 8" id="KW-0482">Metalloprotease</keyword>
<evidence type="ECO:0000313" key="11">
    <source>
        <dbReference type="EMBL" id="CAD8147263.1"/>
    </source>
</evidence>
<dbReference type="InterPro" id="IPR000742">
    <property type="entry name" value="EGF"/>
</dbReference>
<evidence type="ECO:0000256" key="9">
    <source>
        <dbReference type="SAM" id="SignalP"/>
    </source>
</evidence>
<evidence type="ECO:0000256" key="1">
    <source>
        <dbReference type="ARBA" id="ARBA00005860"/>
    </source>
</evidence>
<keyword evidence="5 8" id="KW-0862">Zinc</keyword>
<dbReference type="GO" id="GO:0005737">
    <property type="term" value="C:cytoplasm"/>
    <property type="evidence" value="ECO:0007669"/>
    <property type="project" value="TreeGrafter"/>
</dbReference>
<dbReference type="Proteomes" id="UP000683925">
    <property type="component" value="Unassembled WGS sequence"/>
</dbReference>
<evidence type="ECO:0000256" key="4">
    <source>
        <dbReference type="ARBA" id="ARBA00022801"/>
    </source>
</evidence>
<proteinExistence type="inferred from homology"/>
<feature type="active site" evidence="7">
    <location>
        <position position="183"/>
    </location>
</feature>
<dbReference type="AlphaFoldDB" id="A0A8S1T4T6"/>
<comment type="caution">
    <text evidence="11">The sequence shown here is derived from an EMBL/GenBank/DDBJ whole genome shotgun (WGS) entry which is preliminary data.</text>
</comment>
<dbReference type="PANTHER" id="PTHR10942">
    <property type="entry name" value="LEISHMANOLYSIN-LIKE PEPTIDASE"/>
    <property type="match status" value="1"/>
</dbReference>
<dbReference type="GO" id="GO:0007155">
    <property type="term" value="P:cell adhesion"/>
    <property type="evidence" value="ECO:0007669"/>
    <property type="project" value="InterPro"/>
</dbReference>
<dbReference type="EMBL" id="CAJJDP010000019">
    <property type="protein sequence ID" value="CAD8147263.1"/>
    <property type="molecule type" value="Genomic_DNA"/>
</dbReference>
<dbReference type="InterPro" id="IPR001577">
    <property type="entry name" value="Peptidase_M8"/>
</dbReference>
<sequence>MNYLILFYLVVCFAHSDVWNIKLPSQVKLLQKLREKRNDRKLEDVKTQWESIRIHFEFLESPPSEVQEQTNTVLNIVKTFFGRFILVKRQTGNLEWKSSYETDWQILTIPASLQKSYDADLVFFVGQEDNQNVEYIARAAPVIFDETTGRPIFGIMQMNNYYMKEFQGTDAKFEAAVQVVLHESIHGLGFTDNLYTNYYNSSSNEKYDFTVYQRVNQQIDLPTPRLTQLAENHFGCSKVVGGTMEDQKGGGTAGSHLERSIFYNELMTGALMTGNSLFTEFTFGLLEDTGFYRVTKHISDIQLWGKDKGCDFYKNQCFSDQQYKEFCTDPYDDTDQSDNPLNHLSCSYTHTGIGICMNDGLVECPYYYVIPDLDCRDAANYNQTLFSGSNFYFGYDSMCIEGGLVSAIKQAINIGFSCYQYSCDENNSLTIIVDGVKYDCSVGGSSPSYDTEQYKSGIVCPDNPMELCKSASECPNQCNKKGFCLGGVCTCIAGYSGRACEKSCTTYRDGIECVQSCSSNTFADESTMYCIGCPANCATCSAKDVCTECEDTYLLVGGFCQPLPTYSLILVTSIIALFLAL</sequence>
<reference evidence="11" key="1">
    <citation type="submission" date="2021-01" db="EMBL/GenBank/DDBJ databases">
        <authorList>
            <consortium name="Genoscope - CEA"/>
            <person name="William W."/>
        </authorList>
    </citation>
    <scope>NUCLEOTIDE SEQUENCE</scope>
</reference>
<comment type="cofactor">
    <cofactor evidence="8">
        <name>Zn(2+)</name>
        <dbReference type="ChEBI" id="CHEBI:29105"/>
    </cofactor>
    <text evidence="8">Binds 1 zinc ion per subunit.</text>
</comment>
<keyword evidence="3 8" id="KW-0479">Metal-binding</keyword>
<dbReference type="OMA" id="AENHFGC"/>
<organism evidence="11 12">
    <name type="scientific">Paramecium octaurelia</name>
    <dbReference type="NCBI Taxonomy" id="43137"/>
    <lineage>
        <taxon>Eukaryota</taxon>
        <taxon>Sar</taxon>
        <taxon>Alveolata</taxon>
        <taxon>Ciliophora</taxon>
        <taxon>Intramacronucleata</taxon>
        <taxon>Oligohymenophorea</taxon>
        <taxon>Peniculida</taxon>
        <taxon>Parameciidae</taxon>
        <taxon>Paramecium</taxon>
    </lineage>
</organism>
<comment type="similarity">
    <text evidence="1">Belongs to the peptidase M8 family.</text>
</comment>
<dbReference type="Pfam" id="PF01457">
    <property type="entry name" value="Peptidase_M8"/>
    <property type="match status" value="1"/>
</dbReference>
<feature type="chain" id="PRO_5035866070" description="EGF-like domain-containing protein" evidence="9">
    <location>
        <begin position="17"/>
        <end position="581"/>
    </location>
</feature>
<dbReference type="FunFam" id="3.90.132.10:FF:000001">
    <property type="entry name" value="leishmanolysin-like peptidase isoform X2"/>
    <property type="match status" value="1"/>
</dbReference>
<name>A0A8S1T4T6_PAROT</name>
<evidence type="ECO:0000256" key="7">
    <source>
        <dbReference type="PIRSR" id="PIRSR601577-1"/>
    </source>
</evidence>
<dbReference type="GO" id="GO:0016020">
    <property type="term" value="C:membrane"/>
    <property type="evidence" value="ECO:0007669"/>
    <property type="project" value="InterPro"/>
</dbReference>
<evidence type="ECO:0000313" key="12">
    <source>
        <dbReference type="Proteomes" id="UP000683925"/>
    </source>
</evidence>
<accession>A0A8S1T4T6</accession>
<dbReference type="GO" id="GO:0046872">
    <property type="term" value="F:metal ion binding"/>
    <property type="evidence" value="ECO:0007669"/>
    <property type="project" value="UniProtKB-KW"/>
</dbReference>
<keyword evidence="4" id="KW-0378">Hydrolase</keyword>
<feature type="binding site" evidence="8">
    <location>
        <position position="182"/>
    </location>
    <ligand>
        <name>Zn(2+)</name>
        <dbReference type="ChEBI" id="CHEBI:29105"/>
        <note>catalytic</note>
    </ligand>
</feature>
<dbReference type="GO" id="GO:0004222">
    <property type="term" value="F:metalloendopeptidase activity"/>
    <property type="evidence" value="ECO:0007669"/>
    <property type="project" value="InterPro"/>
</dbReference>
<evidence type="ECO:0000256" key="8">
    <source>
        <dbReference type="PIRSR" id="PIRSR601577-2"/>
    </source>
</evidence>
<feature type="domain" description="EGF-like" evidence="10">
    <location>
        <begin position="489"/>
        <end position="500"/>
    </location>
</feature>
<feature type="binding site" evidence="8">
    <location>
        <position position="186"/>
    </location>
    <ligand>
        <name>Zn(2+)</name>
        <dbReference type="ChEBI" id="CHEBI:29105"/>
        <note>catalytic</note>
    </ligand>
</feature>
<evidence type="ECO:0000256" key="2">
    <source>
        <dbReference type="ARBA" id="ARBA00022670"/>
    </source>
</evidence>
<feature type="binding site" evidence="8">
    <location>
        <position position="256"/>
    </location>
    <ligand>
        <name>Zn(2+)</name>
        <dbReference type="ChEBI" id="CHEBI:29105"/>
        <note>catalytic</note>
    </ligand>
</feature>
<dbReference type="OrthoDB" id="406051at2759"/>
<evidence type="ECO:0000259" key="10">
    <source>
        <dbReference type="PROSITE" id="PS00022"/>
    </source>
</evidence>
<evidence type="ECO:0000256" key="6">
    <source>
        <dbReference type="ARBA" id="ARBA00023049"/>
    </source>
</evidence>
<keyword evidence="9" id="KW-0732">Signal</keyword>
<gene>
    <name evidence="11" type="ORF">POCTA_138.1.T0190346</name>
</gene>
<keyword evidence="12" id="KW-1185">Reference proteome</keyword>
<keyword evidence="2" id="KW-0645">Protease</keyword>
<protein>
    <recommendedName>
        <fullName evidence="10">EGF-like domain-containing protein</fullName>
    </recommendedName>
</protein>
<dbReference type="PANTHER" id="PTHR10942:SF0">
    <property type="entry name" value="LEISHMANOLYSIN-LIKE PEPTIDASE"/>
    <property type="match status" value="1"/>
</dbReference>
<evidence type="ECO:0000256" key="3">
    <source>
        <dbReference type="ARBA" id="ARBA00022723"/>
    </source>
</evidence>